<reference evidence="6" key="1">
    <citation type="submission" date="2017-01" db="EMBL/GenBank/DDBJ databases">
        <authorList>
            <person name="Varghese N."/>
            <person name="Submissions S."/>
        </authorList>
    </citation>
    <scope>NUCLEOTIDE SEQUENCE [LARGE SCALE GENOMIC DNA]</scope>
    <source>
        <strain evidence="6">DSM 21054</strain>
    </source>
</reference>
<gene>
    <name evidence="5" type="ORF">SAMN05421788_1011414</name>
</gene>
<dbReference type="EMBL" id="FTOR01000001">
    <property type="protein sequence ID" value="SIS82087.1"/>
    <property type="molecule type" value="Genomic_DNA"/>
</dbReference>
<dbReference type="AlphaFoldDB" id="A0A173MQQ5"/>
<protein>
    <recommendedName>
        <fullName evidence="1">peptidylprolyl isomerase</fullName>
        <ecNumber evidence="1">5.2.1.8</ecNumber>
    </recommendedName>
</protein>
<dbReference type="PROSITE" id="PS50072">
    <property type="entry name" value="CSA_PPIASE_2"/>
    <property type="match status" value="1"/>
</dbReference>
<dbReference type="OrthoDB" id="9807797at2"/>
<dbReference type="PANTHER" id="PTHR45625">
    <property type="entry name" value="PEPTIDYL-PROLYL CIS-TRANS ISOMERASE-RELATED"/>
    <property type="match status" value="1"/>
</dbReference>
<name>A0A173MQQ5_9BACT</name>
<accession>A0A173MQQ5</accession>
<dbReference type="GO" id="GO:0003755">
    <property type="term" value="F:peptidyl-prolyl cis-trans isomerase activity"/>
    <property type="evidence" value="ECO:0007669"/>
    <property type="project" value="UniProtKB-KW"/>
</dbReference>
<dbReference type="InterPro" id="IPR044666">
    <property type="entry name" value="Cyclophilin_A-like"/>
</dbReference>
<keyword evidence="6" id="KW-1185">Reference proteome</keyword>
<keyword evidence="3 5" id="KW-0413">Isomerase</keyword>
<evidence type="ECO:0000259" key="4">
    <source>
        <dbReference type="PROSITE" id="PS50072"/>
    </source>
</evidence>
<evidence type="ECO:0000256" key="1">
    <source>
        <dbReference type="ARBA" id="ARBA00013194"/>
    </source>
</evidence>
<dbReference type="KEGG" id="fln:FLA_6037"/>
<dbReference type="Proteomes" id="UP000186917">
    <property type="component" value="Unassembled WGS sequence"/>
</dbReference>
<dbReference type="Pfam" id="PF00160">
    <property type="entry name" value="Pro_isomerase"/>
    <property type="match status" value="1"/>
</dbReference>
<dbReference type="Gene3D" id="2.40.100.10">
    <property type="entry name" value="Cyclophilin-like"/>
    <property type="match status" value="1"/>
</dbReference>
<evidence type="ECO:0000313" key="5">
    <source>
        <dbReference type="EMBL" id="SIS82087.1"/>
    </source>
</evidence>
<proteinExistence type="predicted"/>
<dbReference type="PANTHER" id="PTHR45625:SF4">
    <property type="entry name" value="PEPTIDYLPROLYL ISOMERASE DOMAIN AND WD REPEAT-CONTAINING PROTEIN 1"/>
    <property type="match status" value="1"/>
</dbReference>
<dbReference type="InterPro" id="IPR002130">
    <property type="entry name" value="Cyclophilin-type_PPIase_dom"/>
</dbReference>
<feature type="domain" description="PPIase cyclophilin-type" evidence="4">
    <location>
        <begin position="34"/>
        <end position="189"/>
    </location>
</feature>
<dbReference type="InterPro" id="IPR029000">
    <property type="entry name" value="Cyclophilin-like_dom_sf"/>
</dbReference>
<evidence type="ECO:0000256" key="3">
    <source>
        <dbReference type="ARBA" id="ARBA00023235"/>
    </source>
</evidence>
<keyword evidence="2" id="KW-0697">Rotamase</keyword>
<dbReference type="SUPFAM" id="SSF50891">
    <property type="entry name" value="Cyclophilin-like"/>
    <property type="match status" value="1"/>
</dbReference>
<sequence>MRNLFISLVVSCLTLAACKPKYKNPHVVIETRDGDIEIELYPDKAPKTVAAFLSYVDSGLYKNTSFYRVLTDDNQPSNAPKSNLIQGGLWRTNHTKAGSLPGIPHETTQQTGIQHLNGTVSLARTTPGSGTTEFFICVGDQPGFNYGGANNDDGQGYAAFGRVVKGMKVVKAVYNRPEDDQYFKPVVSIYNITRL</sequence>
<dbReference type="EC" id="5.2.1.8" evidence="1"/>
<organism evidence="5 6">
    <name type="scientific">Filimonas lacunae</name>
    <dbReference type="NCBI Taxonomy" id="477680"/>
    <lineage>
        <taxon>Bacteria</taxon>
        <taxon>Pseudomonadati</taxon>
        <taxon>Bacteroidota</taxon>
        <taxon>Chitinophagia</taxon>
        <taxon>Chitinophagales</taxon>
        <taxon>Chitinophagaceae</taxon>
        <taxon>Filimonas</taxon>
    </lineage>
</organism>
<evidence type="ECO:0000313" key="6">
    <source>
        <dbReference type="Proteomes" id="UP000186917"/>
    </source>
</evidence>
<dbReference type="STRING" id="477680.SAMN05421788_1011414"/>
<dbReference type="PROSITE" id="PS51257">
    <property type="entry name" value="PROKAR_LIPOPROTEIN"/>
    <property type="match status" value="1"/>
</dbReference>
<evidence type="ECO:0000256" key="2">
    <source>
        <dbReference type="ARBA" id="ARBA00023110"/>
    </source>
</evidence>